<dbReference type="PANTHER" id="PTHR48107">
    <property type="entry name" value="NADPH-DEPENDENT ALDEHYDE REDUCTASE-LIKE PROTEIN, CHLOROPLASTIC-RELATED"/>
    <property type="match status" value="1"/>
</dbReference>
<dbReference type="SMART" id="SM00822">
    <property type="entry name" value="PKS_KR"/>
    <property type="match status" value="1"/>
</dbReference>
<dbReference type="RefSeq" id="WP_066948912.1">
    <property type="nucleotide sequence ID" value="NZ_BBYK01000072.1"/>
</dbReference>
<dbReference type="EMBL" id="JBIAXI010000008">
    <property type="protein sequence ID" value="MFF4774101.1"/>
    <property type="molecule type" value="Genomic_DNA"/>
</dbReference>
<keyword evidence="5" id="KW-1185">Reference proteome</keyword>
<name>A0ABW6V453_MICFU</name>
<dbReference type="Gene3D" id="3.40.50.720">
    <property type="entry name" value="NAD(P)-binding Rossmann-like Domain"/>
    <property type="match status" value="1"/>
</dbReference>
<evidence type="ECO:0000313" key="5">
    <source>
        <dbReference type="Proteomes" id="UP001602119"/>
    </source>
</evidence>
<dbReference type="InterPro" id="IPR057326">
    <property type="entry name" value="KR_dom"/>
</dbReference>
<feature type="domain" description="Ketoreductase" evidence="3">
    <location>
        <begin position="5"/>
        <end position="215"/>
    </location>
</feature>
<evidence type="ECO:0000256" key="2">
    <source>
        <dbReference type="ARBA" id="ARBA00023002"/>
    </source>
</evidence>
<sequence>MSRQRAALVTGSSRGIGAAIAVRLAADGARVLVNYRTNREAAGEVVARITTDGGQAVAVQADVADADQLRSLFDAAEEHFGRLDVLVSNAGIACRVPIGQATDEDFDTVFATNTRATFLALREAANRLADGGRIIVISSGATVRSAPGRGLYAASKAAGEQMVRAAARELGPRRITVNSVLPGATRTDMLTENREEYAARTTLGRLGEPGDIADVVAFLASDAGRWITGQAILADGGLF</sequence>
<dbReference type="GO" id="GO:0047936">
    <property type="term" value="F:glucose 1-dehydrogenase [NAD(P)+] activity"/>
    <property type="evidence" value="ECO:0007669"/>
    <property type="project" value="UniProtKB-EC"/>
</dbReference>
<comment type="caution">
    <text evidence="4">The sequence shown here is derived from an EMBL/GenBank/DDBJ whole genome shotgun (WGS) entry which is preliminary data.</text>
</comment>
<dbReference type="PROSITE" id="PS00061">
    <property type="entry name" value="ADH_SHORT"/>
    <property type="match status" value="1"/>
</dbReference>
<dbReference type="Proteomes" id="UP001602119">
    <property type="component" value="Unassembled WGS sequence"/>
</dbReference>
<reference evidence="4 5" key="1">
    <citation type="submission" date="2024-10" db="EMBL/GenBank/DDBJ databases">
        <title>The Natural Products Discovery Center: Release of the First 8490 Sequenced Strains for Exploring Actinobacteria Biosynthetic Diversity.</title>
        <authorList>
            <person name="Kalkreuter E."/>
            <person name="Kautsar S.A."/>
            <person name="Yang D."/>
            <person name="Bader C.D."/>
            <person name="Teijaro C.N."/>
            <person name="Fluegel L."/>
            <person name="Davis C.M."/>
            <person name="Simpson J.R."/>
            <person name="Lauterbach L."/>
            <person name="Steele A.D."/>
            <person name="Gui C."/>
            <person name="Meng S."/>
            <person name="Li G."/>
            <person name="Viehrig K."/>
            <person name="Ye F."/>
            <person name="Su P."/>
            <person name="Kiefer A.F."/>
            <person name="Nichols A."/>
            <person name="Cepeda A.J."/>
            <person name="Yan W."/>
            <person name="Fan B."/>
            <person name="Jiang Y."/>
            <person name="Adhikari A."/>
            <person name="Zheng C.-J."/>
            <person name="Schuster L."/>
            <person name="Cowan T.M."/>
            <person name="Smanski M.J."/>
            <person name="Chevrette M.G."/>
            <person name="De Carvalho L.P.S."/>
            <person name="Shen B."/>
        </authorList>
    </citation>
    <scope>NUCLEOTIDE SEQUENCE [LARGE SCALE GENOMIC DNA]</scope>
    <source>
        <strain evidence="4 5">NPDC001281</strain>
    </source>
</reference>
<dbReference type="InterPro" id="IPR036291">
    <property type="entry name" value="NAD(P)-bd_dom_sf"/>
</dbReference>
<dbReference type="Pfam" id="PF13561">
    <property type="entry name" value="adh_short_C2"/>
    <property type="match status" value="1"/>
</dbReference>
<comment type="similarity">
    <text evidence="1">Belongs to the short-chain dehydrogenases/reductases (SDR) family.</text>
</comment>
<dbReference type="SUPFAM" id="SSF51735">
    <property type="entry name" value="NAD(P)-binding Rossmann-fold domains"/>
    <property type="match status" value="1"/>
</dbReference>
<keyword evidence="2 4" id="KW-0560">Oxidoreductase</keyword>
<protein>
    <submittedName>
        <fullName evidence="4">Glucose 1-dehydrogenase</fullName>
        <ecNumber evidence="4">1.1.1.47</ecNumber>
    </submittedName>
</protein>
<evidence type="ECO:0000259" key="3">
    <source>
        <dbReference type="SMART" id="SM00822"/>
    </source>
</evidence>
<dbReference type="EC" id="1.1.1.47" evidence="4"/>
<gene>
    <name evidence="4" type="ORF">ACFY05_14695</name>
</gene>
<dbReference type="InterPro" id="IPR002347">
    <property type="entry name" value="SDR_fam"/>
</dbReference>
<evidence type="ECO:0000313" key="4">
    <source>
        <dbReference type="EMBL" id="MFF4774101.1"/>
    </source>
</evidence>
<accession>A0ABW6V453</accession>
<dbReference type="NCBIfam" id="NF005559">
    <property type="entry name" value="PRK07231.1"/>
    <property type="match status" value="1"/>
</dbReference>
<dbReference type="PRINTS" id="PR00080">
    <property type="entry name" value="SDRFAMILY"/>
</dbReference>
<dbReference type="PANTHER" id="PTHR48107:SF7">
    <property type="entry name" value="RE15974P"/>
    <property type="match status" value="1"/>
</dbReference>
<dbReference type="InterPro" id="IPR020904">
    <property type="entry name" value="Sc_DH/Rdtase_CS"/>
</dbReference>
<dbReference type="PRINTS" id="PR00081">
    <property type="entry name" value="GDHRDH"/>
</dbReference>
<organism evidence="4 5">
    <name type="scientific">Microtetraspora fusca</name>
    <dbReference type="NCBI Taxonomy" id="1997"/>
    <lineage>
        <taxon>Bacteria</taxon>
        <taxon>Bacillati</taxon>
        <taxon>Actinomycetota</taxon>
        <taxon>Actinomycetes</taxon>
        <taxon>Streptosporangiales</taxon>
        <taxon>Streptosporangiaceae</taxon>
        <taxon>Microtetraspora</taxon>
    </lineage>
</organism>
<proteinExistence type="inferred from homology"/>
<evidence type="ECO:0000256" key="1">
    <source>
        <dbReference type="ARBA" id="ARBA00006484"/>
    </source>
</evidence>